<dbReference type="PANTHER" id="PTHR42696">
    <property type="entry name" value="ASPARTATE AMMONIA-LYASE"/>
    <property type="match status" value="1"/>
</dbReference>
<dbReference type="AlphaFoldDB" id="A0A6I3SK93"/>
<dbReference type="GO" id="GO:0005829">
    <property type="term" value="C:cytosol"/>
    <property type="evidence" value="ECO:0007669"/>
    <property type="project" value="TreeGrafter"/>
</dbReference>
<keyword evidence="6" id="KW-1185">Reference proteome</keyword>
<dbReference type="InterPro" id="IPR008948">
    <property type="entry name" value="L-Aspartase-like"/>
</dbReference>
<sequence length="475" mass="51845">MYRREKDAIGEKEIPNKAYYGIHTARAAENFHVSGQSVHPELIKAMALVKQAAAETNLQLGFLDERRGNGIIQAAAEVAEGEWTDQFIVDALQGGAGTSTNMNLNEVIANRAIEILGGEKGDYDLVHPLNHVNMSQSTNDVYPTALRIAAIRLLTPLSEMCATLQGALQEKESQFAGVLKVGRTELQDAVPVTLGQEFSAWAEAIARDRWRLYKMEERLRQVNLGGTAVGTGVNADRRYIYMVIERLRALTGLGLARNENMIDGTQNADVFVETSGLLKAHAVTLAKLSSDLRLLASGPRAGLGEIRLPPLQAGSSIMPGKVNPVMPEMVNQVAYQVMAHDLAITLAAQAGQLELNAFLPMVAFNLLPAMKMLTRALKLLVERCIRGIEADENRCLEYLHHSVSLITALAPLLGYDRAASLAKKALAENRPVREVVLESGVFEAEELERLLRAAELCRPGVVGNRKNQGRKDGTK</sequence>
<dbReference type="RefSeq" id="WP_155476222.1">
    <property type="nucleotide sequence ID" value="NZ_WNKU01000008.1"/>
</dbReference>
<dbReference type="Pfam" id="PF00206">
    <property type="entry name" value="Lyase_1"/>
    <property type="match status" value="1"/>
</dbReference>
<dbReference type="CDD" id="cd01357">
    <property type="entry name" value="Aspartase"/>
    <property type="match status" value="1"/>
</dbReference>
<accession>A0A6I3SK93</accession>
<dbReference type="Gene3D" id="1.10.40.30">
    <property type="entry name" value="Fumarase/aspartase (C-terminal domain)"/>
    <property type="match status" value="1"/>
</dbReference>
<evidence type="ECO:0000313" key="5">
    <source>
        <dbReference type="EMBL" id="MTV49122.1"/>
    </source>
</evidence>
<reference evidence="5 6" key="1">
    <citation type="submission" date="2019-11" db="EMBL/GenBank/DDBJ databases">
        <title>Whole-genome sequence of a the green, strictly anaerobic photosynthetic bacterium Heliobacillus mobilis DSM 6151.</title>
        <authorList>
            <person name="Kyndt J.A."/>
            <person name="Meyer T.E."/>
        </authorList>
    </citation>
    <scope>NUCLEOTIDE SEQUENCE [LARGE SCALE GENOMIC DNA]</scope>
    <source>
        <strain evidence="5 6">DSM 6151</strain>
    </source>
</reference>
<evidence type="ECO:0000259" key="3">
    <source>
        <dbReference type="Pfam" id="PF00206"/>
    </source>
</evidence>
<dbReference type="GO" id="GO:0006531">
    <property type="term" value="P:aspartate metabolic process"/>
    <property type="evidence" value="ECO:0007669"/>
    <property type="project" value="TreeGrafter"/>
</dbReference>
<dbReference type="SUPFAM" id="SSF48557">
    <property type="entry name" value="L-aspartase-like"/>
    <property type="match status" value="1"/>
</dbReference>
<protein>
    <submittedName>
        <fullName evidence="5">Aspartate ammonia-lyase</fullName>
        <ecNumber evidence="5">4.3.1.1</ecNumber>
    </submittedName>
</protein>
<dbReference type="InterPro" id="IPR024083">
    <property type="entry name" value="Fumarase/histidase_N"/>
</dbReference>
<evidence type="ECO:0000259" key="4">
    <source>
        <dbReference type="Pfam" id="PF10415"/>
    </source>
</evidence>
<dbReference type="InterPro" id="IPR018951">
    <property type="entry name" value="Fumarase_C_C"/>
</dbReference>
<dbReference type="InterPro" id="IPR020557">
    <property type="entry name" value="Fumarate_lyase_CS"/>
</dbReference>
<dbReference type="InterPro" id="IPR000362">
    <property type="entry name" value="Fumarate_lyase_fam"/>
</dbReference>
<proteinExistence type="predicted"/>
<gene>
    <name evidence="5" type="ORF">GJ688_09030</name>
</gene>
<dbReference type="PRINTS" id="PR00149">
    <property type="entry name" value="FUMRATELYASE"/>
</dbReference>
<dbReference type="GO" id="GO:0006099">
    <property type="term" value="P:tricarboxylic acid cycle"/>
    <property type="evidence" value="ECO:0007669"/>
    <property type="project" value="InterPro"/>
</dbReference>
<dbReference type="PANTHER" id="PTHR42696:SF2">
    <property type="entry name" value="ASPARTATE AMMONIA-LYASE"/>
    <property type="match status" value="1"/>
</dbReference>
<dbReference type="GO" id="GO:0008797">
    <property type="term" value="F:aspartate ammonia-lyase activity"/>
    <property type="evidence" value="ECO:0007669"/>
    <property type="project" value="UniProtKB-EC"/>
</dbReference>
<dbReference type="Proteomes" id="UP000430670">
    <property type="component" value="Unassembled WGS sequence"/>
</dbReference>
<dbReference type="PROSITE" id="PS00163">
    <property type="entry name" value="FUMARATE_LYASES"/>
    <property type="match status" value="1"/>
</dbReference>
<dbReference type="Pfam" id="PF10415">
    <property type="entry name" value="FumaraseC_C"/>
    <property type="match status" value="1"/>
</dbReference>
<name>A0A6I3SK93_HELMO</name>
<organism evidence="5 6">
    <name type="scientific">Heliobacterium mobile</name>
    <name type="common">Heliobacillus mobilis</name>
    <dbReference type="NCBI Taxonomy" id="28064"/>
    <lineage>
        <taxon>Bacteria</taxon>
        <taxon>Bacillati</taxon>
        <taxon>Bacillota</taxon>
        <taxon>Clostridia</taxon>
        <taxon>Eubacteriales</taxon>
        <taxon>Heliobacteriaceae</taxon>
        <taxon>Heliobacterium</taxon>
    </lineage>
</organism>
<keyword evidence="1" id="KW-0028">Amino-acid biosynthesis</keyword>
<comment type="caution">
    <text evidence="5">The sequence shown here is derived from an EMBL/GenBank/DDBJ whole genome shotgun (WGS) entry which is preliminary data.</text>
</comment>
<keyword evidence="2 5" id="KW-0456">Lyase</keyword>
<dbReference type="Gene3D" id="1.10.275.10">
    <property type="entry name" value="Fumarase/aspartase (N-terminal domain)"/>
    <property type="match status" value="1"/>
</dbReference>
<dbReference type="Gene3D" id="1.20.200.10">
    <property type="entry name" value="Fumarase/aspartase (Central domain)"/>
    <property type="match status" value="1"/>
</dbReference>
<evidence type="ECO:0000256" key="1">
    <source>
        <dbReference type="ARBA" id="ARBA00022605"/>
    </source>
</evidence>
<feature type="domain" description="Fumarate lyase N-terminal" evidence="3">
    <location>
        <begin position="10"/>
        <end position="338"/>
    </location>
</feature>
<dbReference type="EC" id="4.3.1.1" evidence="5"/>
<dbReference type="EMBL" id="WNKU01000008">
    <property type="protein sequence ID" value="MTV49122.1"/>
    <property type="molecule type" value="Genomic_DNA"/>
</dbReference>
<evidence type="ECO:0000313" key="6">
    <source>
        <dbReference type="Proteomes" id="UP000430670"/>
    </source>
</evidence>
<evidence type="ECO:0000256" key="2">
    <source>
        <dbReference type="ARBA" id="ARBA00023239"/>
    </source>
</evidence>
<dbReference type="NCBIfam" id="NF008909">
    <property type="entry name" value="PRK12273.1"/>
    <property type="match status" value="1"/>
</dbReference>
<dbReference type="OrthoDB" id="9802809at2"/>
<dbReference type="InterPro" id="IPR051546">
    <property type="entry name" value="Aspartate_Ammonia-Lyase"/>
</dbReference>
<dbReference type="GO" id="GO:0008652">
    <property type="term" value="P:amino acid biosynthetic process"/>
    <property type="evidence" value="ECO:0007669"/>
    <property type="project" value="UniProtKB-KW"/>
</dbReference>
<dbReference type="InterPro" id="IPR022761">
    <property type="entry name" value="Fumarate_lyase_N"/>
</dbReference>
<dbReference type="FunFam" id="1.20.200.10:FF:000001">
    <property type="entry name" value="Fumarate hydratase, mitochondrial"/>
    <property type="match status" value="1"/>
</dbReference>
<dbReference type="FunFam" id="1.10.275.10:FF:000001">
    <property type="entry name" value="Fumarate hydratase, mitochondrial"/>
    <property type="match status" value="1"/>
</dbReference>
<feature type="domain" description="Fumarase C C-terminal" evidence="4">
    <location>
        <begin position="405"/>
        <end position="457"/>
    </location>
</feature>